<dbReference type="Pfam" id="PF02900">
    <property type="entry name" value="LigB"/>
    <property type="match status" value="1"/>
</dbReference>
<dbReference type="GO" id="GO:0008198">
    <property type="term" value="F:ferrous iron binding"/>
    <property type="evidence" value="ECO:0007669"/>
    <property type="project" value="InterPro"/>
</dbReference>
<feature type="domain" description="Extradiol ring-cleavage dioxygenase class III enzyme subunit B" evidence="1">
    <location>
        <begin position="77"/>
        <end position="306"/>
    </location>
</feature>
<dbReference type="GO" id="GO:0016702">
    <property type="term" value="F:oxidoreductase activity, acting on single donors with incorporation of molecular oxygen, incorporation of two atoms of oxygen"/>
    <property type="evidence" value="ECO:0007669"/>
    <property type="project" value="UniProtKB-ARBA"/>
</dbReference>
<dbReference type="InterPro" id="IPR034938">
    <property type="entry name" value="3MGA_Dioxygenase"/>
</dbReference>
<dbReference type="EMBL" id="UINC01018939">
    <property type="protein sequence ID" value="SVA79908.1"/>
    <property type="molecule type" value="Genomic_DNA"/>
</dbReference>
<accession>A0A381YS88</accession>
<dbReference type="CDD" id="cd07366">
    <property type="entry name" value="3MGA_Dioxygenase"/>
    <property type="match status" value="1"/>
</dbReference>
<dbReference type="SUPFAM" id="SSF53213">
    <property type="entry name" value="LigB-like"/>
    <property type="match status" value="1"/>
</dbReference>
<evidence type="ECO:0000259" key="1">
    <source>
        <dbReference type="Pfam" id="PF02900"/>
    </source>
</evidence>
<evidence type="ECO:0000313" key="2">
    <source>
        <dbReference type="EMBL" id="SVA79908.1"/>
    </source>
</evidence>
<dbReference type="AlphaFoldDB" id="A0A381YS88"/>
<dbReference type="Gene3D" id="3.40.830.10">
    <property type="entry name" value="LigB-like"/>
    <property type="match status" value="1"/>
</dbReference>
<proteinExistence type="predicted"/>
<reference evidence="2" key="1">
    <citation type="submission" date="2018-05" db="EMBL/GenBank/DDBJ databases">
        <authorList>
            <person name="Lanie J.A."/>
            <person name="Ng W.-L."/>
            <person name="Kazmierczak K.M."/>
            <person name="Andrzejewski T.M."/>
            <person name="Davidsen T.M."/>
            <person name="Wayne K.J."/>
            <person name="Tettelin H."/>
            <person name="Glass J.I."/>
            <person name="Rusch D."/>
            <person name="Podicherti R."/>
            <person name="Tsui H.-C.T."/>
            <person name="Winkler M.E."/>
        </authorList>
    </citation>
    <scope>NUCLEOTIDE SEQUENCE</scope>
</reference>
<organism evidence="2">
    <name type="scientific">marine metagenome</name>
    <dbReference type="NCBI Taxonomy" id="408172"/>
    <lineage>
        <taxon>unclassified sequences</taxon>
        <taxon>metagenomes</taxon>
        <taxon>ecological metagenomes</taxon>
    </lineage>
</organism>
<protein>
    <recommendedName>
        <fullName evidence="1">Extradiol ring-cleavage dioxygenase class III enzyme subunit B domain-containing protein</fullName>
    </recommendedName>
</protein>
<dbReference type="InterPro" id="IPR004183">
    <property type="entry name" value="Xdiol_dOase_suB"/>
</dbReference>
<sequence length="336" mass="38120">MAQIVLGMWTSHGPTLSTDPDQWLLRIRADKQRKHPFRCNLYGFEELIELRKEENLKNKITLEERTRRHGACQGAITAMADKFMEISPDVAVIFGNDQRELFLEDIQPAMTIFGGEKTWDQPASEESAKRMPPGIHEAEAGHSPPEYREYPGLPQLANHILKSAMQENFDLAYSTELPKHPEHWSIGIPHAFGFVYRQIMRDKVIPNVPVISNTFFPPNQPTAKRLFQLGRVVGQAINSWESDQRVVVFGSGGMSHFVIDEEFDQMFFEAFRNRDAEKLTSIPEEYFQSGTSELKNWVAAAGALFETSLDGDVVDYVPCYRSEAGTGTANGFVYWA</sequence>
<name>A0A381YS88_9ZZZZ</name>
<gene>
    <name evidence="2" type="ORF">METZ01_LOCUS132762</name>
</gene>